<organism evidence="1 2">
    <name type="scientific">Saccharopolyspora shandongensis</name>
    <dbReference type="NCBI Taxonomy" id="418495"/>
    <lineage>
        <taxon>Bacteria</taxon>
        <taxon>Bacillati</taxon>
        <taxon>Actinomycetota</taxon>
        <taxon>Actinomycetes</taxon>
        <taxon>Pseudonocardiales</taxon>
        <taxon>Pseudonocardiaceae</taxon>
        <taxon>Saccharopolyspora</taxon>
    </lineage>
</organism>
<dbReference type="Proteomes" id="UP000199529">
    <property type="component" value="Unassembled WGS sequence"/>
</dbReference>
<dbReference type="RefSeq" id="WP_143060895.1">
    <property type="nucleotide sequence ID" value="NZ_FNOK01000006.1"/>
</dbReference>
<sequence>MLAEVLAALAGAGGTAVVGAMATDAWEGTRDGVARLFSRGGEDRQRVVEAQLDEDAEVLNASASPEEQDQVRRELAPVWTRRLSRLLEEHPDAEGELREVVDRVQEELPGGARSWTQTNIARDGATQFAVQGGNVIYHQARPAAEGDAPES</sequence>
<dbReference type="AlphaFoldDB" id="A0A1H2XLT5"/>
<gene>
    <name evidence="1" type="ORF">SAMN05216215_1006117</name>
</gene>
<protein>
    <submittedName>
        <fullName evidence="1">Uncharacterized protein</fullName>
    </submittedName>
</protein>
<dbReference type="STRING" id="418495.SAMN05216215_1006117"/>
<evidence type="ECO:0000313" key="1">
    <source>
        <dbReference type="EMBL" id="SDW93249.1"/>
    </source>
</evidence>
<evidence type="ECO:0000313" key="2">
    <source>
        <dbReference type="Proteomes" id="UP000199529"/>
    </source>
</evidence>
<keyword evidence="2" id="KW-1185">Reference proteome</keyword>
<dbReference type="OrthoDB" id="3542391at2"/>
<accession>A0A1H2XLT5</accession>
<reference evidence="2" key="1">
    <citation type="submission" date="2016-10" db="EMBL/GenBank/DDBJ databases">
        <authorList>
            <person name="Varghese N."/>
            <person name="Submissions S."/>
        </authorList>
    </citation>
    <scope>NUCLEOTIDE SEQUENCE [LARGE SCALE GENOMIC DNA]</scope>
    <source>
        <strain evidence="2">CGMCC 4.3530</strain>
    </source>
</reference>
<proteinExistence type="predicted"/>
<dbReference type="EMBL" id="FNOK01000006">
    <property type="protein sequence ID" value="SDW93249.1"/>
    <property type="molecule type" value="Genomic_DNA"/>
</dbReference>
<name>A0A1H2XLT5_9PSEU</name>